<evidence type="ECO:0000313" key="3">
    <source>
        <dbReference type="Proteomes" id="UP000008281"/>
    </source>
</evidence>
<dbReference type="KEGG" id="crq:GCK72_008380"/>
<dbReference type="InParanoid" id="E3MNK0"/>
<reference evidence="2" key="1">
    <citation type="submission" date="2007-07" db="EMBL/GenBank/DDBJ databases">
        <title>PCAP assembly of the Caenorhabditis remanei genome.</title>
        <authorList>
            <consortium name="The Caenorhabditis remanei Sequencing Consortium"/>
            <person name="Wilson R.K."/>
        </authorList>
    </citation>
    <scope>NUCLEOTIDE SEQUENCE [LARGE SCALE GENOMIC DNA]</scope>
    <source>
        <strain evidence="2">PB4641</strain>
    </source>
</reference>
<name>E3MNK0_CAERE</name>
<feature type="region of interest" description="Disordered" evidence="1">
    <location>
        <begin position="85"/>
        <end position="117"/>
    </location>
</feature>
<dbReference type="HOGENOM" id="CLU_175778_0_0_1"/>
<keyword evidence="3" id="KW-1185">Reference proteome</keyword>
<organism evidence="3">
    <name type="scientific">Caenorhabditis remanei</name>
    <name type="common">Caenorhabditis vulgaris</name>
    <dbReference type="NCBI Taxonomy" id="31234"/>
    <lineage>
        <taxon>Eukaryota</taxon>
        <taxon>Metazoa</taxon>
        <taxon>Ecdysozoa</taxon>
        <taxon>Nematoda</taxon>
        <taxon>Chromadorea</taxon>
        <taxon>Rhabditida</taxon>
        <taxon>Rhabditina</taxon>
        <taxon>Rhabditomorpha</taxon>
        <taxon>Rhabditoidea</taxon>
        <taxon>Rhabditidae</taxon>
        <taxon>Peloderinae</taxon>
        <taxon>Caenorhabditis</taxon>
    </lineage>
</organism>
<feature type="compositionally biased region" description="Acidic residues" evidence="1">
    <location>
        <begin position="107"/>
        <end position="117"/>
    </location>
</feature>
<dbReference type="RefSeq" id="XP_003102230.2">
    <property type="nucleotide sequence ID" value="XM_003102182.2"/>
</dbReference>
<proteinExistence type="predicted"/>
<evidence type="ECO:0000256" key="1">
    <source>
        <dbReference type="SAM" id="MobiDB-lite"/>
    </source>
</evidence>
<dbReference type="EMBL" id="DS268460">
    <property type="protein sequence ID" value="EFP06109.1"/>
    <property type="molecule type" value="Genomic_DNA"/>
</dbReference>
<protein>
    <submittedName>
        <fullName evidence="2">Uncharacterized protein</fullName>
    </submittedName>
</protein>
<sequence>MDCTAPTNYLVSFWLKSLTGVQIWRNLSRVMLLMSSSMHTIFVKRFELVFFRSRPGHTLQNLAKIISDKLHRLVKIIQTEEQIGYQRNSESPEAQIYDNENYSVSDGEVDGDDDYFN</sequence>
<dbReference type="GeneID" id="9814428"/>
<dbReference type="CTD" id="9814428"/>
<accession>E3MNK0</accession>
<gene>
    <name evidence="2" type="ORF">CRE_05883</name>
</gene>
<dbReference type="AlphaFoldDB" id="E3MNK0"/>
<dbReference type="Proteomes" id="UP000008281">
    <property type="component" value="Unassembled WGS sequence"/>
</dbReference>
<evidence type="ECO:0000313" key="2">
    <source>
        <dbReference type="EMBL" id="EFP06109.1"/>
    </source>
</evidence>